<evidence type="ECO:0000256" key="4">
    <source>
        <dbReference type="ARBA" id="ARBA00022679"/>
    </source>
</evidence>
<dbReference type="OrthoDB" id="409992at2759"/>
<dbReference type="InterPro" id="IPR036038">
    <property type="entry name" value="Aminotransferase-like"/>
</dbReference>
<organism evidence="8 9">
    <name type="scientific">Exserohilum turcicum (strain 28A)</name>
    <name type="common">Northern leaf blight fungus</name>
    <name type="synonym">Setosphaeria turcica</name>
    <dbReference type="NCBI Taxonomy" id="671987"/>
    <lineage>
        <taxon>Eukaryota</taxon>
        <taxon>Fungi</taxon>
        <taxon>Dikarya</taxon>
        <taxon>Ascomycota</taxon>
        <taxon>Pezizomycotina</taxon>
        <taxon>Dothideomycetes</taxon>
        <taxon>Pleosporomycetidae</taxon>
        <taxon>Pleosporales</taxon>
        <taxon>Pleosporineae</taxon>
        <taxon>Pleosporaceae</taxon>
        <taxon>Exserohilum</taxon>
    </lineage>
</organism>
<dbReference type="Gene3D" id="3.20.10.10">
    <property type="entry name" value="D-amino Acid Aminotransferase, subunit A, domain 2"/>
    <property type="match status" value="1"/>
</dbReference>
<dbReference type="AlphaFoldDB" id="R0KTX0"/>
<dbReference type="EMBL" id="KB908481">
    <property type="protein sequence ID" value="EOA91197.1"/>
    <property type="molecule type" value="Genomic_DNA"/>
</dbReference>
<comment type="similarity">
    <text evidence="2">Belongs to the class-IV pyridoxal-phosphate-dependent aminotransferase family.</text>
</comment>
<dbReference type="InterPro" id="IPR043131">
    <property type="entry name" value="BCAT-like_N"/>
</dbReference>
<dbReference type="Pfam" id="PF01063">
    <property type="entry name" value="Aminotran_4"/>
    <property type="match status" value="1"/>
</dbReference>
<reference evidence="8 9" key="2">
    <citation type="journal article" date="2013" name="PLoS Genet.">
        <title>Comparative genome structure, secondary metabolite, and effector coding capacity across Cochliobolus pathogens.</title>
        <authorList>
            <person name="Condon B.J."/>
            <person name="Leng Y."/>
            <person name="Wu D."/>
            <person name="Bushley K.E."/>
            <person name="Ohm R.A."/>
            <person name="Otillar R."/>
            <person name="Martin J."/>
            <person name="Schackwitz W."/>
            <person name="Grimwood J."/>
            <person name="MohdZainudin N."/>
            <person name="Xue C."/>
            <person name="Wang R."/>
            <person name="Manning V.A."/>
            <person name="Dhillon B."/>
            <person name="Tu Z.J."/>
            <person name="Steffenson B.J."/>
            <person name="Salamov A."/>
            <person name="Sun H."/>
            <person name="Lowry S."/>
            <person name="LaButti K."/>
            <person name="Han J."/>
            <person name="Copeland A."/>
            <person name="Lindquist E."/>
            <person name="Barry K."/>
            <person name="Schmutz J."/>
            <person name="Baker S.E."/>
            <person name="Ciuffetti L.M."/>
            <person name="Grigoriev I.V."/>
            <person name="Zhong S."/>
            <person name="Turgeon B.G."/>
        </authorList>
    </citation>
    <scope>NUCLEOTIDE SEQUENCE [LARGE SCALE GENOMIC DNA]</scope>
    <source>
        <strain evidence="9">28A</strain>
    </source>
</reference>
<dbReference type="Gene3D" id="3.30.470.10">
    <property type="match status" value="1"/>
</dbReference>
<dbReference type="HOGENOM" id="CLU_031922_1_0_1"/>
<evidence type="ECO:0000313" key="9">
    <source>
        <dbReference type="Proteomes" id="UP000016935"/>
    </source>
</evidence>
<evidence type="ECO:0000256" key="5">
    <source>
        <dbReference type="ARBA" id="ARBA00022898"/>
    </source>
</evidence>
<dbReference type="GeneID" id="19405606"/>
<keyword evidence="3" id="KW-0032">Aminotransferase</keyword>
<evidence type="ECO:0000256" key="1">
    <source>
        <dbReference type="ARBA" id="ARBA00001933"/>
    </source>
</evidence>
<feature type="modified residue" description="N6-(pyridoxal phosphate)lysine" evidence="6">
    <location>
        <position position="184"/>
    </location>
</feature>
<evidence type="ECO:0000256" key="2">
    <source>
        <dbReference type="ARBA" id="ARBA00009320"/>
    </source>
</evidence>
<evidence type="ECO:0000256" key="6">
    <source>
        <dbReference type="PIRSR" id="PIRSR006468-1"/>
    </source>
</evidence>
<evidence type="ECO:0000256" key="3">
    <source>
        <dbReference type="ARBA" id="ARBA00022576"/>
    </source>
</evidence>
<dbReference type="PANTHER" id="PTHR42825:SF2">
    <property type="entry name" value="BRANCHED-CHAIN-AMINO-ACID AMINOTRANSFERASE 3, CHLOROPLASTIC-RELATED"/>
    <property type="match status" value="1"/>
</dbReference>
<gene>
    <name evidence="8" type="ORF">SETTUDRAFT_86779</name>
</gene>
<dbReference type="CDD" id="cd01557">
    <property type="entry name" value="BCAT_beta_family"/>
    <property type="match status" value="1"/>
</dbReference>
<name>R0KTX0_EXST2</name>
<dbReference type="SMR" id="R0KTX0"/>
<dbReference type="GO" id="GO:0009081">
    <property type="term" value="P:branched-chain amino acid metabolic process"/>
    <property type="evidence" value="ECO:0007669"/>
    <property type="project" value="InterPro"/>
</dbReference>
<dbReference type="GO" id="GO:0004084">
    <property type="term" value="F:branched-chain-amino-acid transaminase activity"/>
    <property type="evidence" value="ECO:0007669"/>
    <property type="project" value="InterPro"/>
</dbReference>
<dbReference type="PANTHER" id="PTHR42825">
    <property type="entry name" value="AMINO ACID AMINOTRANSFERASE"/>
    <property type="match status" value="1"/>
</dbReference>
<evidence type="ECO:0000256" key="7">
    <source>
        <dbReference type="SAM" id="MobiDB-lite"/>
    </source>
</evidence>
<dbReference type="SUPFAM" id="SSF56752">
    <property type="entry name" value="D-aminoacid aminotransferase-like PLP-dependent enzymes"/>
    <property type="match status" value="1"/>
</dbReference>
<dbReference type="InterPro" id="IPR001544">
    <property type="entry name" value="Aminotrans_IV"/>
</dbReference>
<evidence type="ECO:0000313" key="8">
    <source>
        <dbReference type="EMBL" id="EOA91197.1"/>
    </source>
</evidence>
<sequence>MGLKLSNTRIPPPNPDYQWGTYSSKKNNETGWSEPEFIASPYLQVHGLAPGLHYGQQVYEGIQARRTHDNQILIFRAEANAKRMQRSAEAVSMPSVPEALFLKAVHLAVARNAEFVPPADFVGSLYIRPFQFGSGCQIGLEPPDEFVFCVFVQPHVAFHGYGTLRALVSEDFDRAATRGTGAVKVGGNYAPVIKWSREARKPENGGWGVLLHVDSKTQTFIDEFSTSGFIGITRTVDESTKSERTTVVVADSPAAIESITAVTVSELASSLGWEVVKRQVRLDELADFSEVLAVGTAAGLVSVAVIRHQSTDRDFNFVENGPCYEELSSTLKGIQHGRVADTFGWCVPLRFEEFVST</sequence>
<dbReference type="InterPro" id="IPR033939">
    <property type="entry name" value="BCAT_family"/>
</dbReference>
<dbReference type="Proteomes" id="UP000016935">
    <property type="component" value="Unassembled WGS sequence"/>
</dbReference>
<dbReference type="eggNOG" id="KOG0975">
    <property type="taxonomic scope" value="Eukaryota"/>
</dbReference>
<protein>
    <submittedName>
        <fullName evidence="8">Uncharacterized protein</fullName>
    </submittedName>
</protein>
<dbReference type="InterPro" id="IPR043132">
    <property type="entry name" value="BCAT-like_C"/>
</dbReference>
<accession>R0KTX0</accession>
<feature type="region of interest" description="Disordered" evidence="7">
    <location>
        <begin position="1"/>
        <end position="22"/>
    </location>
</feature>
<keyword evidence="5" id="KW-0663">Pyridoxal phosphate</keyword>
<keyword evidence="9" id="KW-1185">Reference proteome</keyword>
<proteinExistence type="inferred from homology"/>
<dbReference type="STRING" id="671987.R0KTX0"/>
<reference evidence="8 9" key="1">
    <citation type="journal article" date="2012" name="PLoS Pathog.">
        <title>Diverse lifestyles and strategies of plant pathogenesis encoded in the genomes of eighteen Dothideomycetes fungi.</title>
        <authorList>
            <person name="Ohm R.A."/>
            <person name="Feau N."/>
            <person name="Henrissat B."/>
            <person name="Schoch C.L."/>
            <person name="Horwitz B.A."/>
            <person name="Barry K.W."/>
            <person name="Condon B.J."/>
            <person name="Copeland A.C."/>
            <person name="Dhillon B."/>
            <person name="Glaser F."/>
            <person name="Hesse C.N."/>
            <person name="Kosti I."/>
            <person name="LaButti K."/>
            <person name="Lindquist E.A."/>
            <person name="Lucas S."/>
            <person name="Salamov A.A."/>
            <person name="Bradshaw R.E."/>
            <person name="Ciuffetti L."/>
            <person name="Hamelin R.C."/>
            <person name="Kema G.H.J."/>
            <person name="Lawrence C."/>
            <person name="Scott J.A."/>
            <person name="Spatafora J.W."/>
            <person name="Turgeon B.G."/>
            <person name="de Wit P.J.G.M."/>
            <person name="Zhong S."/>
            <person name="Goodwin S.B."/>
            <person name="Grigoriev I.V."/>
        </authorList>
    </citation>
    <scope>NUCLEOTIDE SEQUENCE [LARGE SCALE GENOMIC DNA]</scope>
    <source>
        <strain evidence="9">28A</strain>
    </source>
</reference>
<comment type="cofactor">
    <cofactor evidence="1">
        <name>pyridoxal 5'-phosphate</name>
        <dbReference type="ChEBI" id="CHEBI:597326"/>
    </cofactor>
</comment>
<dbReference type="PIRSF" id="PIRSF006468">
    <property type="entry name" value="BCAT1"/>
    <property type="match status" value="1"/>
</dbReference>
<dbReference type="RefSeq" id="XP_008020484.1">
    <property type="nucleotide sequence ID" value="XM_008022293.1"/>
</dbReference>
<keyword evidence="4" id="KW-0808">Transferase</keyword>
<dbReference type="InterPro" id="IPR005786">
    <property type="entry name" value="B_amino_transII"/>
</dbReference>